<feature type="region of interest" description="Disordered" evidence="5">
    <location>
        <begin position="1"/>
        <end position="29"/>
    </location>
</feature>
<evidence type="ECO:0000256" key="3">
    <source>
        <dbReference type="ARBA" id="ARBA00023125"/>
    </source>
</evidence>
<evidence type="ECO:0000256" key="2">
    <source>
        <dbReference type="ARBA" id="ARBA00023015"/>
    </source>
</evidence>
<dbReference type="Gramene" id="LPERR12G15000.1">
    <property type="protein sequence ID" value="LPERR12G15000.1"/>
    <property type="gene ID" value="LPERR12G15000"/>
</dbReference>
<proteinExistence type="inferred from homology"/>
<dbReference type="Proteomes" id="UP000032180">
    <property type="component" value="Chromosome 12"/>
</dbReference>
<dbReference type="Pfam" id="PF00010">
    <property type="entry name" value="HLH"/>
    <property type="match status" value="1"/>
</dbReference>
<dbReference type="PROSITE" id="PS50888">
    <property type="entry name" value="BHLH"/>
    <property type="match status" value="1"/>
</dbReference>
<dbReference type="eggNOG" id="ENOG502S96C">
    <property type="taxonomic scope" value="Eukaryota"/>
</dbReference>
<evidence type="ECO:0000259" key="6">
    <source>
        <dbReference type="PROSITE" id="PS50888"/>
    </source>
</evidence>
<dbReference type="InterPro" id="IPR011598">
    <property type="entry name" value="bHLH_dom"/>
</dbReference>
<reference evidence="7" key="3">
    <citation type="submission" date="2015-04" db="UniProtKB">
        <authorList>
            <consortium name="EnsemblPlants"/>
        </authorList>
    </citation>
    <scope>IDENTIFICATION</scope>
</reference>
<dbReference type="EnsemblPlants" id="LPERR12G15000.1">
    <property type="protein sequence ID" value="LPERR12G15000.1"/>
    <property type="gene ID" value="LPERR12G15000"/>
</dbReference>
<dbReference type="GO" id="GO:0003677">
    <property type="term" value="F:DNA binding"/>
    <property type="evidence" value="ECO:0007669"/>
    <property type="project" value="UniProtKB-KW"/>
</dbReference>
<evidence type="ECO:0000256" key="1">
    <source>
        <dbReference type="ARBA" id="ARBA00005510"/>
    </source>
</evidence>
<dbReference type="InterPro" id="IPR031066">
    <property type="entry name" value="bHLH_ALC-like_plant"/>
</dbReference>
<feature type="compositionally biased region" description="Low complexity" evidence="5">
    <location>
        <begin position="315"/>
        <end position="332"/>
    </location>
</feature>
<keyword evidence="3" id="KW-0238">DNA-binding</keyword>
<feature type="domain" description="BHLH" evidence="6">
    <location>
        <begin position="162"/>
        <end position="224"/>
    </location>
</feature>
<evidence type="ECO:0000256" key="5">
    <source>
        <dbReference type="SAM" id="MobiDB-lite"/>
    </source>
</evidence>
<keyword evidence="8" id="KW-1185">Reference proteome</keyword>
<dbReference type="InterPro" id="IPR036638">
    <property type="entry name" value="HLH_DNA-bd_sf"/>
</dbReference>
<comment type="similarity">
    <text evidence="1">Belongs to the bHLH protein family.</text>
</comment>
<dbReference type="PANTHER" id="PTHR45855:SF24">
    <property type="entry name" value="HELIX-LOOP-HELIX DNA-BINDING DOMAIN CONTAINING PROTEIN, EXPRESSED"/>
    <property type="match status" value="1"/>
</dbReference>
<dbReference type="GO" id="GO:0005634">
    <property type="term" value="C:nucleus"/>
    <property type="evidence" value="ECO:0007669"/>
    <property type="project" value="TreeGrafter"/>
</dbReference>
<keyword evidence="2" id="KW-0805">Transcription regulation</keyword>
<dbReference type="STRING" id="77586.A0A0D9Y153"/>
<evidence type="ECO:0000313" key="8">
    <source>
        <dbReference type="Proteomes" id="UP000032180"/>
    </source>
</evidence>
<feature type="region of interest" description="Disordered" evidence="5">
    <location>
        <begin position="55"/>
        <end position="74"/>
    </location>
</feature>
<evidence type="ECO:0000256" key="4">
    <source>
        <dbReference type="ARBA" id="ARBA00023163"/>
    </source>
</evidence>
<dbReference type="HOGENOM" id="CLU_074697_0_0_1"/>
<accession>A0A0D9Y153</accession>
<feature type="region of interest" description="Disordered" evidence="5">
    <location>
        <begin position="298"/>
        <end position="332"/>
    </location>
</feature>
<evidence type="ECO:0000313" key="7">
    <source>
        <dbReference type="EnsemblPlants" id="LPERR12G15000.1"/>
    </source>
</evidence>
<sequence>MNGQDSAAAGLFTGDDSGKSTAAAENEDFSDMLRDFDYSNSKDLFELMWQSGANFDQPPAVSYRSQSPSLPPPETTVMDDQIIAAPSEEEMAAWLYPIVSGDDRQLENVDGWRAAPPEKKSTEIERPNAALTTINKDTSNDDSGDRKKQASSSGGAKTRSPHAAGAHNLTEKRRRLKITERLRTLKRLVPGCDKSHILTLLGRHIFQTDHASTLDQTIQYMKSLQQQVNTMSFIGSPPPPPPAAIYPAAVHPRYITPPIVLADGPPPRSPAMVPFAGAMLPYPPYPAAVLLPPPPMYRPAATAAPAAHRHGSGRSGRISKSSTSSSSLGKKQ</sequence>
<dbReference type="GO" id="GO:0046983">
    <property type="term" value="F:protein dimerization activity"/>
    <property type="evidence" value="ECO:0007669"/>
    <property type="project" value="InterPro"/>
</dbReference>
<dbReference type="Gene3D" id="4.10.280.10">
    <property type="entry name" value="Helix-loop-helix DNA-binding domain"/>
    <property type="match status" value="1"/>
</dbReference>
<dbReference type="SMART" id="SM00353">
    <property type="entry name" value="HLH"/>
    <property type="match status" value="1"/>
</dbReference>
<feature type="compositionally biased region" description="Basic and acidic residues" evidence="5">
    <location>
        <begin position="116"/>
        <end position="126"/>
    </location>
</feature>
<dbReference type="SUPFAM" id="SSF47459">
    <property type="entry name" value="HLH, helix-loop-helix DNA-binding domain"/>
    <property type="match status" value="1"/>
</dbReference>
<dbReference type="AlphaFoldDB" id="A0A0D9Y153"/>
<organism evidence="7 8">
    <name type="scientific">Leersia perrieri</name>
    <dbReference type="NCBI Taxonomy" id="77586"/>
    <lineage>
        <taxon>Eukaryota</taxon>
        <taxon>Viridiplantae</taxon>
        <taxon>Streptophyta</taxon>
        <taxon>Embryophyta</taxon>
        <taxon>Tracheophyta</taxon>
        <taxon>Spermatophyta</taxon>
        <taxon>Magnoliopsida</taxon>
        <taxon>Liliopsida</taxon>
        <taxon>Poales</taxon>
        <taxon>Poaceae</taxon>
        <taxon>BOP clade</taxon>
        <taxon>Oryzoideae</taxon>
        <taxon>Oryzeae</taxon>
        <taxon>Oryzinae</taxon>
        <taxon>Leersia</taxon>
    </lineage>
</organism>
<name>A0A0D9Y153_9ORYZ</name>
<dbReference type="PANTHER" id="PTHR45855">
    <property type="entry name" value="TRANSCRIPTION FACTOR PIF1-RELATED"/>
    <property type="match status" value="1"/>
</dbReference>
<reference evidence="8" key="2">
    <citation type="submission" date="2013-12" db="EMBL/GenBank/DDBJ databases">
        <authorList>
            <person name="Yu Y."/>
            <person name="Lee S."/>
            <person name="de Baynast K."/>
            <person name="Wissotski M."/>
            <person name="Liu L."/>
            <person name="Talag J."/>
            <person name="Goicoechea J."/>
            <person name="Angelova A."/>
            <person name="Jetty R."/>
            <person name="Kudrna D."/>
            <person name="Golser W."/>
            <person name="Rivera L."/>
            <person name="Zhang J."/>
            <person name="Wing R."/>
        </authorList>
    </citation>
    <scope>NUCLEOTIDE SEQUENCE</scope>
</reference>
<keyword evidence="4" id="KW-0804">Transcription</keyword>
<reference evidence="7 8" key="1">
    <citation type="submission" date="2012-08" db="EMBL/GenBank/DDBJ databases">
        <title>Oryza genome evolution.</title>
        <authorList>
            <person name="Wing R.A."/>
        </authorList>
    </citation>
    <scope>NUCLEOTIDE SEQUENCE</scope>
</reference>
<feature type="region of interest" description="Disordered" evidence="5">
    <location>
        <begin position="112"/>
        <end position="174"/>
    </location>
</feature>
<protein>
    <recommendedName>
        <fullName evidence="6">BHLH domain-containing protein</fullName>
    </recommendedName>
</protein>